<dbReference type="STRING" id="351607.Acel_1569"/>
<accession>A0LV81</accession>
<name>A0LV81_ACIC1</name>
<dbReference type="InParanoid" id="A0LV81"/>
<evidence type="ECO:0000256" key="1">
    <source>
        <dbReference type="SAM" id="MobiDB-lite"/>
    </source>
</evidence>
<evidence type="ECO:0000313" key="2">
    <source>
        <dbReference type="EMBL" id="ABK53341.1"/>
    </source>
</evidence>
<evidence type="ECO:0000313" key="3">
    <source>
        <dbReference type="Proteomes" id="UP000008221"/>
    </source>
</evidence>
<gene>
    <name evidence="2" type="ordered locus">Acel_1569</name>
</gene>
<proteinExistence type="predicted"/>
<dbReference type="HOGENOM" id="CLU_1773345_0_0_11"/>
<feature type="region of interest" description="Disordered" evidence="1">
    <location>
        <begin position="127"/>
        <end position="146"/>
    </location>
</feature>
<dbReference type="AlphaFoldDB" id="A0LV81"/>
<sequence>MTTRTSRRTHLADVYGAFGDASGAWDLALVGMGRVLQILETQLGLSFEAHDSSYCNGLYFAQCGPDESFSVTVYNNAPFDDLEEIVHLQFADFPVVINVSGDPAAVERIRHHFRELGYTLLTRTTVVESDDPPQDASDDDRSRTPQ</sequence>
<protein>
    <submittedName>
        <fullName evidence="2">Uncharacterized protein</fullName>
    </submittedName>
</protein>
<dbReference type="Proteomes" id="UP000008221">
    <property type="component" value="Chromosome"/>
</dbReference>
<keyword evidence="3" id="KW-1185">Reference proteome</keyword>
<reference evidence="2 3" key="1">
    <citation type="journal article" date="2009" name="Genome Res.">
        <title>Complete genome of the cellulolytic thermophile Acidothermus cellulolyticus 11B provides insights into its ecophysiological and evolutionary adaptations.</title>
        <authorList>
            <person name="Barabote R.D."/>
            <person name="Xie G."/>
            <person name="Leu D.H."/>
            <person name="Normand P."/>
            <person name="Necsulea A."/>
            <person name="Daubin V."/>
            <person name="Medigue C."/>
            <person name="Adney W.S."/>
            <person name="Xu X.C."/>
            <person name="Lapidus A."/>
            <person name="Parales R.E."/>
            <person name="Detter C."/>
            <person name="Pujic P."/>
            <person name="Bruce D."/>
            <person name="Lavire C."/>
            <person name="Challacombe J.F."/>
            <person name="Brettin T.S."/>
            <person name="Berry A.M."/>
        </authorList>
    </citation>
    <scope>NUCLEOTIDE SEQUENCE [LARGE SCALE GENOMIC DNA]</scope>
    <source>
        <strain evidence="3">ATCC 43068 / DSM 8971 / 11B</strain>
    </source>
</reference>
<dbReference type="RefSeq" id="WP_011720404.1">
    <property type="nucleotide sequence ID" value="NC_008578.1"/>
</dbReference>
<dbReference type="KEGG" id="ace:Acel_1569"/>
<feature type="compositionally biased region" description="Acidic residues" evidence="1">
    <location>
        <begin position="128"/>
        <end position="138"/>
    </location>
</feature>
<organism evidence="2 3">
    <name type="scientific">Acidothermus cellulolyticus (strain ATCC 43068 / DSM 8971 / 11B)</name>
    <dbReference type="NCBI Taxonomy" id="351607"/>
    <lineage>
        <taxon>Bacteria</taxon>
        <taxon>Bacillati</taxon>
        <taxon>Actinomycetota</taxon>
        <taxon>Actinomycetes</taxon>
        <taxon>Acidothermales</taxon>
        <taxon>Acidothermaceae</taxon>
        <taxon>Acidothermus</taxon>
    </lineage>
</organism>
<dbReference type="EMBL" id="CP000481">
    <property type="protein sequence ID" value="ABK53341.1"/>
    <property type="molecule type" value="Genomic_DNA"/>
</dbReference>